<dbReference type="Pfam" id="PF03949">
    <property type="entry name" value="Malic_M"/>
    <property type="match status" value="1"/>
</dbReference>
<dbReference type="EMBL" id="JAFDVD010000012">
    <property type="protein sequence ID" value="MBM6400867.1"/>
    <property type="molecule type" value="Genomic_DNA"/>
</dbReference>
<evidence type="ECO:0000313" key="6">
    <source>
        <dbReference type="EMBL" id="MBM6400867.1"/>
    </source>
</evidence>
<evidence type="ECO:0000256" key="3">
    <source>
        <dbReference type="RuleBase" id="RU003427"/>
    </source>
</evidence>
<feature type="domain" description="Malic enzyme NAD-binding" evidence="4">
    <location>
        <begin position="238"/>
        <end position="464"/>
    </location>
</feature>
<dbReference type="Gene3D" id="3.40.50.10380">
    <property type="entry name" value="Malic enzyme, N-terminal domain"/>
    <property type="match status" value="1"/>
</dbReference>
<dbReference type="SMART" id="SM01274">
    <property type="entry name" value="malic"/>
    <property type="match status" value="1"/>
</dbReference>
<accession>A0ABS2CLU2</accession>
<keyword evidence="2" id="KW-0560">Oxidoreductase</keyword>
<proteinExistence type="inferred from homology"/>
<dbReference type="Pfam" id="PF00390">
    <property type="entry name" value="malic"/>
    <property type="match status" value="1"/>
</dbReference>
<protein>
    <submittedName>
        <fullName evidence="6">NAD-dependent malic enzyme</fullName>
    </submittedName>
</protein>
<sequence>MPAAPSIANSVTVRLVLPARPTAVSEMTSLIEKAGGVVTGLDVTGSGHARMRVDMTMLTRDPGHADEIVAVMRTVEGVEIGKVSDRTFLMHLGGKLTVESKVPIRTRDDLSLIYTPGVARVCMAIADNPEDARRLTIKRNTVAVVTDGTAVLGLGDIGPLAALPVMEGKAALFKRFADIDAFPICLDTTDVEGIISTVKAIAPGFAGINLEDISAPRCFEVEARLREELDIPVFHDDQHGTAIVALAALRNALRVVGKRLEDVRLVMSGAGAAGTAILKLMLHAGARHVVVTDVDGVVHRERADVLSGDHPNHAWIAANTNPDGISGTLADAVRGADVFLGVSAPNILSEKAVASMAPDSVVFAMANPVPEIDPELAARHAAVVATGRSDFANQINNVLVFPGVFRGLIDAASKHVTMDVLLAAADALAGVVTEDELNATYIIPSVFHPDVTHVVADAVRRAVAADPAAEAGDADA</sequence>
<evidence type="ECO:0000256" key="1">
    <source>
        <dbReference type="ARBA" id="ARBA00008785"/>
    </source>
</evidence>
<dbReference type="SMART" id="SM00919">
    <property type="entry name" value="Malic_M"/>
    <property type="match status" value="1"/>
</dbReference>
<dbReference type="InterPro" id="IPR012302">
    <property type="entry name" value="Malic_NAD-bd"/>
</dbReference>
<dbReference type="PANTHER" id="PTHR43237">
    <property type="entry name" value="NADP-DEPENDENT MALIC ENZYME"/>
    <property type="match status" value="1"/>
</dbReference>
<comment type="caution">
    <text evidence="6">The sequence shown here is derived from an EMBL/GenBank/DDBJ whole genome shotgun (WGS) entry which is preliminary data.</text>
</comment>
<dbReference type="InterPro" id="IPR012301">
    <property type="entry name" value="Malic_N_dom"/>
</dbReference>
<name>A0ABS2CLU2_9MICO</name>
<dbReference type="InterPro" id="IPR045213">
    <property type="entry name" value="Malic_NAD-bd_bact_type"/>
</dbReference>
<reference evidence="6" key="1">
    <citation type="submission" date="2021-02" db="EMBL/GenBank/DDBJ databases">
        <title>Phycicoccus sp. MQZ13P-5T, whole genome shotgun sequence.</title>
        <authorList>
            <person name="Tuo L."/>
        </authorList>
    </citation>
    <scope>NUCLEOTIDE SEQUENCE</scope>
    <source>
        <strain evidence="6">MQZ13P-5</strain>
    </source>
</reference>
<dbReference type="InterPro" id="IPR037062">
    <property type="entry name" value="Malic_N_dom_sf"/>
</dbReference>
<dbReference type="PIRSF" id="PIRSF000106">
    <property type="entry name" value="ME"/>
    <property type="match status" value="1"/>
</dbReference>
<evidence type="ECO:0000259" key="4">
    <source>
        <dbReference type="SMART" id="SM00919"/>
    </source>
</evidence>
<dbReference type="PANTHER" id="PTHR43237:SF4">
    <property type="entry name" value="NADP-DEPENDENT MALIC ENZYME"/>
    <property type="match status" value="1"/>
</dbReference>
<dbReference type="SUPFAM" id="SSF53223">
    <property type="entry name" value="Aminoacid dehydrogenase-like, N-terminal domain"/>
    <property type="match status" value="1"/>
</dbReference>
<organism evidence="6 7">
    <name type="scientific">Phycicoccus sonneratiae</name>
    <dbReference type="NCBI Taxonomy" id="2807628"/>
    <lineage>
        <taxon>Bacteria</taxon>
        <taxon>Bacillati</taxon>
        <taxon>Actinomycetota</taxon>
        <taxon>Actinomycetes</taxon>
        <taxon>Micrococcales</taxon>
        <taxon>Intrasporangiaceae</taxon>
        <taxon>Phycicoccus</taxon>
    </lineage>
</organism>
<evidence type="ECO:0000313" key="7">
    <source>
        <dbReference type="Proteomes" id="UP001430172"/>
    </source>
</evidence>
<dbReference type="Proteomes" id="UP001430172">
    <property type="component" value="Unassembled WGS sequence"/>
</dbReference>
<dbReference type="InterPro" id="IPR036291">
    <property type="entry name" value="NAD(P)-bd_dom_sf"/>
</dbReference>
<dbReference type="RefSeq" id="WP_204131345.1">
    <property type="nucleotide sequence ID" value="NZ_JAFDVD010000012.1"/>
</dbReference>
<dbReference type="InterPro" id="IPR001891">
    <property type="entry name" value="Malic_OxRdtase"/>
</dbReference>
<keyword evidence="7" id="KW-1185">Reference proteome</keyword>
<dbReference type="SUPFAM" id="SSF51735">
    <property type="entry name" value="NAD(P)-binding Rossmann-fold domains"/>
    <property type="match status" value="1"/>
</dbReference>
<evidence type="ECO:0000259" key="5">
    <source>
        <dbReference type="SMART" id="SM01274"/>
    </source>
</evidence>
<dbReference type="InterPro" id="IPR046346">
    <property type="entry name" value="Aminoacid_DH-like_N_sf"/>
</dbReference>
<dbReference type="CDD" id="cd05311">
    <property type="entry name" value="NAD_bind_2_malic_enz"/>
    <property type="match status" value="1"/>
</dbReference>
<dbReference type="Gene3D" id="3.40.50.720">
    <property type="entry name" value="NAD(P)-binding Rossmann-like Domain"/>
    <property type="match status" value="1"/>
</dbReference>
<evidence type="ECO:0000256" key="2">
    <source>
        <dbReference type="ARBA" id="ARBA00023002"/>
    </source>
</evidence>
<gene>
    <name evidence="6" type="ORF">JQN70_10755</name>
</gene>
<comment type="similarity">
    <text evidence="1 3">Belongs to the malic enzymes family.</text>
</comment>
<dbReference type="InterPro" id="IPR051674">
    <property type="entry name" value="Malate_Decarboxylase"/>
</dbReference>
<feature type="domain" description="Malic enzyme N-terminal" evidence="5">
    <location>
        <begin position="93"/>
        <end position="226"/>
    </location>
</feature>
<keyword evidence="3" id="KW-0479">Metal-binding</keyword>
<dbReference type="PRINTS" id="PR00072">
    <property type="entry name" value="MALOXRDTASE"/>
</dbReference>